<keyword evidence="3" id="KW-1185">Reference proteome</keyword>
<proteinExistence type="predicted"/>
<dbReference type="RefSeq" id="WP_166136478.1">
    <property type="nucleotide sequence ID" value="NZ_JAAOBY010000005.1"/>
</dbReference>
<dbReference type="EMBL" id="JACRUM010000004">
    <property type="protein sequence ID" value="MBC5863583.1"/>
    <property type="molecule type" value="Genomic_DNA"/>
</dbReference>
<comment type="caution">
    <text evidence="2">The sequence shown here is derived from an EMBL/GenBank/DDBJ whole genome shotgun (WGS) entry which is preliminary data.</text>
</comment>
<dbReference type="InterPro" id="IPR046612">
    <property type="entry name" value="DUF6671"/>
</dbReference>
<dbReference type="Pfam" id="PF20376">
    <property type="entry name" value="DUF6671"/>
    <property type="match status" value="1"/>
</dbReference>
<feature type="domain" description="DUF6671" evidence="1">
    <location>
        <begin position="64"/>
        <end position="280"/>
    </location>
</feature>
<organism evidence="2 3">
    <name type="scientific">Flavobacterium turcicum</name>
    <dbReference type="NCBI Taxonomy" id="2764718"/>
    <lineage>
        <taxon>Bacteria</taxon>
        <taxon>Pseudomonadati</taxon>
        <taxon>Bacteroidota</taxon>
        <taxon>Flavobacteriia</taxon>
        <taxon>Flavobacteriales</taxon>
        <taxon>Flavobacteriaceae</taxon>
        <taxon>Flavobacterium</taxon>
    </lineage>
</organism>
<dbReference type="Proteomes" id="UP000621670">
    <property type="component" value="Unassembled WGS sequence"/>
</dbReference>
<sequence length="280" mass="31669">MELFKDRKLLIATKHQKERVIAPIFEKGLSVSCFVPTVFDTDIFGTFAGEIDRKSTALQTVREKCLSAMTAFDCDLAIASEGSFGAHPSLFFAQADEEFLILIDKKNEIEIVVREISLDTNFYGIAIDTWQDLLDFAERIHFPSHAIILRSGPKNNESILKGIDNMPQLQSCFEHLQKIYGSVYAEIDMRAHNNPTRMRVIEVAAQKLLQAVQSVCPECNTPGFVVTEAKVGLPCEWCKSPTRSTLSHVYNCKKCQHTLEVPFPYQKTTEDPMYCDYCNP</sequence>
<name>A0ABR7JGF1_9FLAO</name>
<gene>
    <name evidence="2" type="ORF">H8R26_09120</name>
</gene>
<evidence type="ECO:0000313" key="3">
    <source>
        <dbReference type="Proteomes" id="UP000621670"/>
    </source>
</evidence>
<evidence type="ECO:0000313" key="2">
    <source>
        <dbReference type="EMBL" id="MBC5863583.1"/>
    </source>
</evidence>
<reference evidence="2 3" key="1">
    <citation type="submission" date="2020-08" db="EMBL/GenBank/DDBJ databases">
        <title>Description of novel Flavobacterium F-400 isolate.</title>
        <authorList>
            <person name="Saticioglu I."/>
            <person name="Duman M."/>
            <person name="Altun S."/>
        </authorList>
    </citation>
    <scope>NUCLEOTIDE SEQUENCE [LARGE SCALE GENOMIC DNA]</scope>
    <source>
        <strain evidence="2 3">F-400</strain>
    </source>
</reference>
<protein>
    <recommendedName>
        <fullName evidence="1">DUF6671 domain-containing protein</fullName>
    </recommendedName>
</protein>
<accession>A0ABR7JGF1</accession>
<evidence type="ECO:0000259" key="1">
    <source>
        <dbReference type="Pfam" id="PF20376"/>
    </source>
</evidence>